<dbReference type="Gene3D" id="3.40.50.1980">
    <property type="entry name" value="Nitrogenase molybdenum iron protein domain"/>
    <property type="match status" value="2"/>
</dbReference>
<protein>
    <recommendedName>
        <fullName evidence="2">Fe/B12 periplasmic-binding domain-containing protein</fullName>
    </recommendedName>
</protein>
<dbReference type="PROSITE" id="PS50983">
    <property type="entry name" value="FE_B12_PBP"/>
    <property type="match status" value="1"/>
</dbReference>
<dbReference type="InterPro" id="IPR050902">
    <property type="entry name" value="ABC_Transporter_SBP"/>
</dbReference>
<dbReference type="Pfam" id="PF01497">
    <property type="entry name" value="Peripla_BP_2"/>
    <property type="match status" value="1"/>
</dbReference>
<evidence type="ECO:0000256" key="1">
    <source>
        <dbReference type="ARBA" id="ARBA00022729"/>
    </source>
</evidence>
<evidence type="ECO:0000259" key="2">
    <source>
        <dbReference type="PROSITE" id="PS50983"/>
    </source>
</evidence>
<dbReference type="GO" id="GO:0071281">
    <property type="term" value="P:cellular response to iron ion"/>
    <property type="evidence" value="ECO:0007669"/>
    <property type="project" value="TreeGrafter"/>
</dbReference>
<dbReference type="AlphaFoldDB" id="A0A831NTR6"/>
<comment type="caution">
    <text evidence="3">The sequence shown here is derived from an EMBL/GenBank/DDBJ whole genome shotgun (WGS) entry which is preliminary data.</text>
</comment>
<proteinExistence type="predicted"/>
<dbReference type="PANTHER" id="PTHR30535:SF34">
    <property type="entry name" value="MOLYBDATE-BINDING PROTEIN MOLA"/>
    <property type="match status" value="1"/>
</dbReference>
<dbReference type="InterPro" id="IPR002491">
    <property type="entry name" value="ABC_transptr_periplasmic_BD"/>
</dbReference>
<dbReference type="SUPFAM" id="SSF53807">
    <property type="entry name" value="Helical backbone' metal receptor"/>
    <property type="match status" value="1"/>
</dbReference>
<sequence>MILISPAQRIITLAPHATEMLLSLEVRKKIIAAAQFFDYPSSMQDVPKISTLGGLDRERLIAYKPDLVIAWASGNRLGDLQWLAKSGIPVFMSEPENLAAIAATLEKLGVLTGDPRKGELAANKFKERIAIACRQRQNSSIETAYYEIWPKPPMTIGGKHWLNEVLELARLRNVFAAVPRGIFKVSAESLVANPAEVLITSQPELERSSSNSRMVAASPTLGRPGPRIVEGLEQLCRNL</sequence>
<evidence type="ECO:0000313" key="3">
    <source>
        <dbReference type="EMBL" id="HDK38332.1"/>
    </source>
</evidence>
<dbReference type="Proteomes" id="UP000885822">
    <property type="component" value="Unassembled WGS sequence"/>
</dbReference>
<keyword evidence="1" id="KW-0732">Signal</keyword>
<feature type="domain" description="Fe/B12 periplasmic-binding" evidence="2">
    <location>
        <begin position="9"/>
        <end position="239"/>
    </location>
</feature>
<reference evidence="3" key="1">
    <citation type="journal article" date="2020" name="mSystems">
        <title>Genome- and Community-Level Interaction Insights into Carbon Utilization and Element Cycling Functions of Hydrothermarchaeota in Hydrothermal Sediment.</title>
        <authorList>
            <person name="Zhou Z."/>
            <person name="Liu Y."/>
            <person name="Xu W."/>
            <person name="Pan J."/>
            <person name="Luo Z.H."/>
            <person name="Li M."/>
        </authorList>
    </citation>
    <scope>NUCLEOTIDE SEQUENCE [LARGE SCALE GENOMIC DNA]</scope>
    <source>
        <strain evidence="3">HyVt-26</strain>
    </source>
</reference>
<name>A0A831NTR6_9GAMM</name>
<dbReference type="InterPro" id="IPR054828">
    <property type="entry name" value="Vit_B12_bind_prot"/>
</dbReference>
<organism evidence="3">
    <name type="scientific">Thiolapillus brandeum</name>
    <dbReference type="NCBI Taxonomy" id="1076588"/>
    <lineage>
        <taxon>Bacteria</taxon>
        <taxon>Pseudomonadati</taxon>
        <taxon>Pseudomonadota</taxon>
        <taxon>Gammaproteobacteria</taxon>
        <taxon>Chromatiales</taxon>
        <taxon>Sedimenticolaceae</taxon>
        <taxon>Thiolapillus</taxon>
    </lineage>
</organism>
<accession>A0A831NTR6</accession>
<gene>
    <name evidence="3" type="ORF">ENG92_04880</name>
</gene>
<dbReference type="NCBIfam" id="NF038402">
    <property type="entry name" value="TroA_like"/>
    <property type="match status" value="1"/>
</dbReference>
<dbReference type="EMBL" id="DRCV01000214">
    <property type="protein sequence ID" value="HDK38332.1"/>
    <property type="molecule type" value="Genomic_DNA"/>
</dbReference>
<dbReference type="PANTHER" id="PTHR30535">
    <property type="entry name" value="VITAMIN B12-BINDING PROTEIN"/>
    <property type="match status" value="1"/>
</dbReference>